<reference evidence="3" key="1">
    <citation type="submission" date="2016-10" db="EMBL/GenBank/DDBJ databases">
        <authorList>
            <person name="Varghese N."/>
            <person name="Submissions S."/>
        </authorList>
    </citation>
    <scope>NUCLEOTIDE SEQUENCE [LARGE SCALE GENOMIC DNA]</scope>
    <source>
        <strain evidence="3">DSM 8344</strain>
    </source>
</reference>
<gene>
    <name evidence="2" type="ORF">SAMN05443529_13613</name>
</gene>
<accession>A0A1G8K578</accession>
<evidence type="ECO:0000313" key="3">
    <source>
        <dbReference type="Proteomes" id="UP000198656"/>
    </source>
</evidence>
<dbReference type="PROSITE" id="PS51257">
    <property type="entry name" value="PROKAR_LIPOPROTEIN"/>
    <property type="match status" value="1"/>
</dbReference>
<dbReference type="Pfam" id="PF17118">
    <property type="entry name" value="DUF5105"/>
    <property type="match status" value="1"/>
</dbReference>
<keyword evidence="3" id="KW-1185">Reference proteome</keyword>
<dbReference type="EMBL" id="FNCP01000036">
    <property type="protein sequence ID" value="SDI38605.1"/>
    <property type="molecule type" value="Genomic_DNA"/>
</dbReference>
<name>A0A1G8K578_9FIRM</name>
<dbReference type="RefSeq" id="WP_092335561.1">
    <property type="nucleotide sequence ID" value="NZ_FNCP01000036.1"/>
</dbReference>
<feature type="domain" description="DUF5105" evidence="1">
    <location>
        <begin position="78"/>
        <end position="187"/>
    </location>
</feature>
<proteinExistence type="predicted"/>
<evidence type="ECO:0000259" key="1">
    <source>
        <dbReference type="Pfam" id="PF17118"/>
    </source>
</evidence>
<dbReference type="STRING" id="1121419.SAMN05443529_13613"/>
<evidence type="ECO:0000313" key="2">
    <source>
        <dbReference type="EMBL" id="SDI38605.1"/>
    </source>
</evidence>
<dbReference type="InterPro" id="IPR031343">
    <property type="entry name" value="DUF5105"/>
</dbReference>
<organism evidence="2 3">
    <name type="scientific">Desulfosporosinus hippei DSM 8344</name>
    <dbReference type="NCBI Taxonomy" id="1121419"/>
    <lineage>
        <taxon>Bacteria</taxon>
        <taxon>Bacillati</taxon>
        <taxon>Bacillota</taxon>
        <taxon>Clostridia</taxon>
        <taxon>Eubacteriales</taxon>
        <taxon>Desulfitobacteriaceae</taxon>
        <taxon>Desulfosporosinus</taxon>
    </lineage>
</organism>
<dbReference type="AlphaFoldDB" id="A0A1G8K578"/>
<dbReference type="Proteomes" id="UP000198656">
    <property type="component" value="Unassembled WGS sequence"/>
</dbReference>
<protein>
    <recommendedName>
        <fullName evidence="1">DUF5105 domain-containing protein</fullName>
    </recommendedName>
</protein>
<sequence>MTKFSRPSRCLLILAIITLVFSMIGCTNTEFPKAEESVNGFFKSLSEADLKKAESYCASDTGNFTFADPKEEKLAKLIFSKAKHEIVSSAEEGETATVKVKLTNLDLQKIFEEILGKVMDEAFNSAFAGEEISDEKMEENLMKHLEESISKPDAPVLTNELEITLNKDKAKKMWVIQDNDTFVNNLTGNLNEMLSQ</sequence>